<organism evidence="3 4">
    <name type="scientific">Devosia neptuniae</name>
    <dbReference type="NCBI Taxonomy" id="191302"/>
    <lineage>
        <taxon>Bacteria</taxon>
        <taxon>Pseudomonadati</taxon>
        <taxon>Pseudomonadota</taxon>
        <taxon>Alphaproteobacteria</taxon>
        <taxon>Hyphomicrobiales</taxon>
        <taxon>Devosiaceae</taxon>
        <taxon>Devosia</taxon>
    </lineage>
</organism>
<evidence type="ECO:0000256" key="2">
    <source>
        <dbReference type="ARBA" id="ARBA00022649"/>
    </source>
</evidence>
<dbReference type="InterPro" id="IPR007712">
    <property type="entry name" value="RelE/ParE_toxin"/>
</dbReference>
<evidence type="ECO:0000256" key="1">
    <source>
        <dbReference type="ARBA" id="ARBA00006226"/>
    </source>
</evidence>
<name>A0ABY6CB65_9HYPH</name>
<dbReference type="Gene3D" id="3.30.2310.20">
    <property type="entry name" value="RelE-like"/>
    <property type="match status" value="1"/>
</dbReference>
<dbReference type="Proteomes" id="UP001061862">
    <property type="component" value="Chromosome"/>
</dbReference>
<keyword evidence="4" id="KW-1185">Reference proteome</keyword>
<reference evidence="3 4" key="1">
    <citation type="submission" date="2022-09" db="EMBL/GenBank/DDBJ databases">
        <title>Interaction between co-microsymbionts with complementary sets of symbiotic genes in legume-rhizobium systems.</title>
        <authorList>
            <person name="Safronova V."/>
            <person name="Sazanova A."/>
            <person name="Afonin A."/>
            <person name="Chirak E."/>
        </authorList>
    </citation>
    <scope>NUCLEOTIDE SEQUENCE [LARGE SCALE GENOMIC DNA]</scope>
    <source>
        <strain evidence="3 4">A18/4-1</strain>
    </source>
</reference>
<sequence>MAWTIEVDEHAARQFARLDRQDATRIRNYLRDRVATLDNPRQLGKALAGSKLGELWRYRVGDFRIICDLQDGRLVILVLGVGHRSQVYR</sequence>
<evidence type="ECO:0000313" key="3">
    <source>
        <dbReference type="EMBL" id="UXN69485.1"/>
    </source>
</evidence>
<gene>
    <name evidence="3" type="ORF">N8A98_20020</name>
</gene>
<keyword evidence="2" id="KW-1277">Toxin-antitoxin system</keyword>
<dbReference type="PANTHER" id="PTHR35601">
    <property type="entry name" value="TOXIN RELE"/>
    <property type="match status" value="1"/>
</dbReference>
<dbReference type="RefSeq" id="WP_113120314.1">
    <property type="nucleotide sequence ID" value="NZ_CP104965.1"/>
</dbReference>
<evidence type="ECO:0000313" key="4">
    <source>
        <dbReference type="Proteomes" id="UP001061862"/>
    </source>
</evidence>
<dbReference type="InterPro" id="IPR035093">
    <property type="entry name" value="RelE/ParE_toxin_dom_sf"/>
</dbReference>
<comment type="similarity">
    <text evidence="1">Belongs to the RelE toxin family.</text>
</comment>
<dbReference type="Pfam" id="PF05016">
    <property type="entry name" value="ParE_toxin"/>
    <property type="match status" value="1"/>
</dbReference>
<proteinExistence type="inferred from homology"/>
<protein>
    <submittedName>
        <fullName evidence="3">Type II toxin-antitoxin system RelE/ParE family toxin</fullName>
    </submittedName>
</protein>
<accession>A0ABY6CB65</accession>
<dbReference type="SUPFAM" id="SSF143011">
    <property type="entry name" value="RelE-like"/>
    <property type="match status" value="1"/>
</dbReference>
<dbReference type="PANTHER" id="PTHR35601:SF1">
    <property type="entry name" value="TOXIN RELE"/>
    <property type="match status" value="1"/>
</dbReference>
<dbReference type="EMBL" id="CP104965">
    <property type="protein sequence ID" value="UXN69485.1"/>
    <property type="molecule type" value="Genomic_DNA"/>
</dbReference>